<evidence type="ECO:0000313" key="2">
    <source>
        <dbReference type="Proteomes" id="UP000297613"/>
    </source>
</evidence>
<comment type="caution">
    <text evidence="1">The sequence shown here is derived from an EMBL/GenBank/DDBJ whole genome shotgun (WGS) entry which is preliminary data.</text>
</comment>
<gene>
    <name evidence="1" type="ORF">EHQ83_07245</name>
</gene>
<dbReference type="SUPFAM" id="SSF53474">
    <property type="entry name" value="alpha/beta-Hydrolases"/>
    <property type="match status" value="1"/>
</dbReference>
<keyword evidence="1" id="KW-0378">Hydrolase</keyword>
<accession>A0A6N4QZJ8</accession>
<dbReference type="InterPro" id="IPR003386">
    <property type="entry name" value="LACT/PDAT_acylTrfase"/>
</dbReference>
<dbReference type="AlphaFoldDB" id="A0A6N4QZJ8"/>
<proteinExistence type="predicted"/>
<dbReference type="Proteomes" id="UP000297613">
    <property type="component" value="Unassembled WGS sequence"/>
</dbReference>
<dbReference type="PANTHER" id="PTHR11440">
    <property type="entry name" value="LECITHIN-CHOLESTEROL ACYLTRANSFERASE-RELATED"/>
    <property type="match status" value="1"/>
</dbReference>
<dbReference type="PROSITE" id="PS51257">
    <property type="entry name" value="PROKAR_LIPOPROTEIN"/>
    <property type="match status" value="1"/>
</dbReference>
<sequence length="404" mass="45258">MDKVSSRNDSCTVKFFPTALIAFSFLISSCSVSKGIGFGPGLWPKEPGSHSVVAGTPIPIVFVPGYKGSELFQKNEDGSWDRLWLSPWQALNLTVPDLTLKKNDRIEAGGILTSVTLIPSWIEVKVYEPWLRFISSVGTVKLYVFPYDWRKDNGENSLKLEAFLETVQRENGVLPVLVGHSNGGNLSLSVIHRRPDLVSKAVFAGVPFRGGIGFMEDLISGVSTGLNPEITSACVVSSFISVYTFFPREGSFDLKDTIKDADRKTIPFRFFNASDWEKYELGPYSHEAHCEPPPSLKEFQSRLDLALAFRNSLEIRKGNKLPPALVIHAKNRMTMRTLLPEKNPDHWMWDFKNSIRAPGDGRVTFESSIPPDEVAYQSFITEAEHSDLLNDPKVWERIAAFLKE</sequence>
<evidence type="ECO:0000313" key="1">
    <source>
        <dbReference type="EMBL" id="TGL85639.1"/>
    </source>
</evidence>
<dbReference type="Pfam" id="PF02450">
    <property type="entry name" value="LCAT"/>
    <property type="match status" value="1"/>
</dbReference>
<dbReference type="GO" id="GO:0006629">
    <property type="term" value="P:lipid metabolic process"/>
    <property type="evidence" value="ECO:0007669"/>
    <property type="project" value="InterPro"/>
</dbReference>
<dbReference type="GO" id="GO:0008374">
    <property type="term" value="F:O-acyltransferase activity"/>
    <property type="evidence" value="ECO:0007669"/>
    <property type="project" value="InterPro"/>
</dbReference>
<dbReference type="Gene3D" id="3.40.50.1820">
    <property type="entry name" value="alpha/beta hydrolase"/>
    <property type="match status" value="1"/>
</dbReference>
<dbReference type="EMBL" id="RQGM01000028">
    <property type="protein sequence ID" value="TGL85639.1"/>
    <property type="molecule type" value="Genomic_DNA"/>
</dbReference>
<dbReference type="GO" id="GO:0016787">
    <property type="term" value="F:hydrolase activity"/>
    <property type="evidence" value="ECO:0007669"/>
    <property type="project" value="UniProtKB-KW"/>
</dbReference>
<organism evidence="1 2">
    <name type="scientific">Leptospira yasudae</name>
    <dbReference type="NCBI Taxonomy" id="2202201"/>
    <lineage>
        <taxon>Bacteria</taxon>
        <taxon>Pseudomonadati</taxon>
        <taxon>Spirochaetota</taxon>
        <taxon>Spirochaetia</taxon>
        <taxon>Leptospirales</taxon>
        <taxon>Leptospiraceae</taxon>
        <taxon>Leptospira</taxon>
    </lineage>
</organism>
<reference evidence="1 2" key="1">
    <citation type="journal article" date="2019" name="PLoS Negl. Trop. Dis.">
        <title>Revisiting the worldwide diversity of Leptospira species in the environment.</title>
        <authorList>
            <person name="Vincent A.T."/>
            <person name="Schiettekatte O."/>
            <person name="Bourhy P."/>
            <person name="Veyrier F.J."/>
            <person name="Picardeau M."/>
        </authorList>
    </citation>
    <scope>NUCLEOTIDE SEQUENCE [LARGE SCALE GENOMIC DNA]</scope>
    <source>
        <strain evidence="1 2">201702445</strain>
    </source>
</reference>
<name>A0A6N4QZJ8_9LEPT</name>
<protein>
    <submittedName>
        <fullName evidence="1">Alpha/beta hydrolase</fullName>
    </submittedName>
</protein>
<dbReference type="InterPro" id="IPR029058">
    <property type="entry name" value="AB_hydrolase_fold"/>
</dbReference>